<dbReference type="GO" id="GO:0005737">
    <property type="term" value="C:cytoplasm"/>
    <property type="evidence" value="ECO:0007669"/>
    <property type="project" value="UniProtKB-SubCell"/>
</dbReference>
<reference evidence="8 9" key="1">
    <citation type="journal article" date="2008" name="Nature">
        <title>The Trichoplax genome and the nature of placozoans.</title>
        <authorList>
            <person name="Srivastava M."/>
            <person name="Begovic E."/>
            <person name="Chapman J."/>
            <person name="Putnam N.H."/>
            <person name="Hellsten U."/>
            <person name="Kawashima T."/>
            <person name="Kuo A."/>
            <person name="Mitros T."/>
            <person name="Salamov A."/>
            <person name="Carpenter M.L."/>
            <person name="Signorovitch A.Y."/>
            <person name="Moreno M.A."/>
            <person name="Kamm K."/>
            <person name="Grimwood J."/>
            <person name="Schmutz J."/>
            <person name="Shapiro H."/>
            <person name="Grigoriev I.V."/>
            <person name="Buss L.W."/>
            <person name="Schierwater B."/>
            <person name="Dellaporta S.L."/>
            <person name="Rokhsar D.S."/>
        </authorList>
    </citation>
    <scope>NUCLEOTIDE SEQUENCE [LARGE SCALE GENOMIC DNA]</scope>
    <source>
        <strain evidence="8 9">Grell-BS-1999</strain>
    </source>
</reference>
<dbReference type="Gene3D" id="1.25.10.10">
    <property type="entry name" value="Leucine-rich Repeat Variant"/>
    <property type="match status" value="2"/>
</dbReference>
<dbReference type="OrthoDB" id="5559898at2759"/>
<sequence length="612" mass="68807">MRIVIHHHNKNNRKLFNNTGEKEKHQAQIDNLFSSSIEERKATVVDIKNVVIGDVTKKVAYVDLGIIPRLLHLMVQDNDCKWIIIESTIILGSLSKERQIMEKILQTQALPIVIKGLFHDDHDVVTASLRTLRNFYLSDLTPSEPLYEENSAGIIKLLQLLSRSRVHSEYATLILSNCCRNSEQQVILFSANAVDILKPLLEYKSEKILAPTLSCFATLAYKNGTIAEIIAKTEESGKTLVEIFGGMISRDKSLYLQFLAAKCLTYLCRTGVISSDRVLIRLKVMPTLARMCKGDNPPRIQYLAADILSYLLEDDQELQELAMYTNHLLRSISRYLKRTELDPDTFSYMKQGAFHVFAALCAHSETSRKKVTEIEPHIIKHVVRGLEDSNYKVKHAAANCLLSFSRSVQQLRTNLSDNEVWKPVWKILNEDKNISEELLTILSAVICNLVLDFSPARKSLLKVPILKFLSTLAQHESKSIQLNALWAYMDADFIMGLHGCNIVAALRSIILSNDYDKEILEQTLCVVLNMASAGVATKELMAADDDLLKAILTLMSCEKSGIQLAACRVVSNLISNMHEGASSRRHKLSELGIQKTLQSLISSCSDSNLFDM</sequence>
<dbReference type="InterPro" id="IPR016024">
    <property type="entry name" value="ARM-type_fold"/>
</dbReference>
<dbReference type="InterPro" id="IPR038739">
    <property type="entry name" value="ARMC8/Vid28"/>
</dbReference>
<keyword evidence="4" id="KW-0963">Cytoplasm</keyword>
<keyword evidence="5" id="KW-0677">Repeat</keyword>
<feature type="repeat" description="ARM" evidence="7">
    <location>
        <begin position="65"/>
        <end position="109"/>
    </location>
</feature>
<dbReference type="InterPro" id="IPR011989">
    <property type="entry name" value="ARM-like"/>
</dbReference>
<dbReference type="SUPFAM" id="SSF48371">
    <property type="entry name" value="ARM repeat"/>
    <property type="match status" value="1"/>
</dbReference>
<dbReference type="eggNOG" id="KOG1293">
    <property type="taxonomic scope" value="Eukaryota"/>
</dbReference>
<dbReference type="InterPro" id="IPR000225">
    <property type="entry name" value="Armadillo"/>
</dbReference>
<proteinExistence type="predicted"/>
<evidence type="ECO:0000256" key="5">
    <source>
        <dbReference type="ARBA" id="ARBA00022737"/>
    </source>
</evidence>
<dbReference type="FunCoup" id="B3RRB1">
    <property type="interactions" value="1765"/>
</dbReference>
<dbReference type="PANTHER" id="PTHR15651:SF7">
    <property type="entry name" value="ARMADILLO REPEAT-CONTAINING PROTEIN 8"/>
    <property type="match status" value="1"/>
</dbReference>
<dbReference type="OMA" id="KGTDQHV"/>
<comment type="subcellular location">
    <subcellularLocation>
        <location evidence="2">Cytoplasm</location>
    </subcellularLocation>
    <subcellularLocation>
        <location evidence="1">Nucleus</location>
    </subcellularLocation>
</comment>
<evidence type="ECO:0000256" key="7">
    <source>
        <dbReference type="PROSITE-ProRule" id="PRU00259"/>
    </source>
</evidence>
<dbReference type="GO" id="GO:0043161">
    <property type="term" value="P:proteasome-mediated ubiquitin-dependent protein catabolic process"/>
    <property type="evidence" value="ECO:0000318"/>
    <property type="project" value="GO_Central"/>
</dbReference>
<dbReference type="KEGG" id="tad:TRIADDRAFT_54171"/>
<dbReference type="GeneID" id="6751523"/>
<name>B3RRB1_TRIAD</name>
<dbReference type="PANTHER" id="PTHR15651">
    <property type="entry name" value="ARMADILLO REPEAT-CONTAINING PROTEIN 8"/>
    <property type="match status" value="1"/>
</dbReference>
<dbReference type="PROSITE" id="PS50176">
    <property type="entry name" value="ARM_REPEAT"/>
    <property type="match status" value="1"/>
</dbReference>
<dbReference type="InParanoid" id="B3RRB1"/>
<dbReference type="EMBL" id="DS985243">
    <property type="protein sequence ID" value="EDV26312.1"/>
    <property type="molecule type" value="Genomic_DNA"/>
</dbReference>
<evidence type="ECO:0000256" key="3">
    <source>
        <dbReference type="ARBA" id="ARBA00013746"/>
    </source>
</evidence>
<protein>
    <recommendedName>
        <fullName evidence="3">Armadillo repeat-containing protein 8</fullName>
    </recommendedName>
</protein>
<keyword evidence="9" id="KW-1185">Reference proteome</keyword>
<evidence type="ECO:0000256" key="4">
    <source>
        <dbReference type="ARBA" id="ARBA00022490"/>
    </source>
</evidence>
<evidence type="ECO:0000313" key="9">
    <source>
        <dbReference type="Proteomes" id="UP000009022"/>
    </source>
</evidence>
<evidence type="ECO:0000256" key="1">
    <source>
        <dbReference type="ARBA" id="ARBA00004123"/>
    </source>
</evidence>
<accession>B3RRB1</accession>
<gene>
    <name evidence="8" type="ORF">TRIADDRAFT_54171</name>
</gene>
<evidence type="ECO:0000313" key="8">
    <source>
        <dbReference type="EMBL" id="EDV26312.1"/>
    </source>
</evidence>
<evidence type="ECO:0000256" key="6">
    <source>
        <dbReference type="ARBA" id="ARBA00023242"/>
    </source>
</evidence>
<dbReference type="SMART" id="SM00185">
    <property type="entry name" value="ARM"/>
    <property type="match status" value="5"/>
</dbReference>
<dbReference type="STRING" id="10228.B3RRB1"/>
<dbReference type="HOGENOM" id="CLU_002741_3_0_1"/>
<dbReference type="Proteomes" id="UP000009022">
    <property type="component" value="Unassembled WGS sequence"/>
</dbReference>
<dbReference type="GO" id="GO:0005634">
    <property type="term" value="C:nucleus"/>
    <property type="evidence" value="ECO:0007669"/>
    <property type="project" value="UniProtKB-SubCell"/>
</dbReference>
<dbReference type="RefSeq" id="XP_002110308.1">
    <property type="nucleotide sequence ID" value="XM_002110272.1"/>
</dbReference>
<dbReference type="GO" id="GO:0034657">
    <property type="term" value="C:GID complex"/>
    <property type="evidence" value="ECO:0000318"/>
    <property type="project" value="GO_Central"/>
</dbReference>
<dbReference type="PhylomeDB" id="B3RRB1"/>
<dbReference type="CTD" id="6751523"/>
<keyword evidence="6" id="KW-0539">Nucleus</keyword>
<dbReference type="AlphaFoldDB" id="B3RRB1"/>
<evidence type="ECO:0000256" key="2">
    <source>
        <dbReference type="ARBA" id="ARBA00004496"/>
    </source>
</evidence>
<organism evidence="8 9">
    <name type="scientific">Trichoplax adhaerens</name>
    <name type="common">Trichoplax reptans</name>
    <dbReference type="NCBI Taxonomy" id="10228"/>
    <lineage>
        <taxon>Eukaryota</taxon>
        <taxon>Metazoa</taxon>
        <taxon>Placozoa</taxon>
        <taxon>Uniplacotomia</taxon>
        <taxon>Trichoplacea</taxon>
        <taxon>Trichoplacidae</taxon>
        <taxon>Trichoplax</taxon>
    </lineage>
</organism>